<evidence type="ECO:0000313" key="2">
    <source>
        <dbReference type="EMBL" id="CAI6371717.1"/>
    </source>
</evidence>
<comment type="caution">
    <text evidence="2">The sequence shown here is derived from an EMBL/GenBank/DDBJ whole genome shotgun (WGS) entry which is preliminary data.</text>
</comment>
<sequence>MAAVTHHSPTRPHTRTPEHPHTQTPASTASHDIAYDNIGPEISIVLSSEAILAFPEAIMWKSRFCRIAFPLVSFRGRQTPWRMSGGYIGIRMATITVLEGKGGVGWGLNTPADVRQAKARTLLNHLDSITSSSGGGGYPRGKKQ</sequence>
<gene>
    <name evidence="2" type="ORF">MEUPH1_LOCUS25688</name>
</gene>
<proteinExistence type="predicted"/>
<evidence type="ECO:0000256" key="1">
    <source>
        <dbReference type="SAM" id="MobiDB-lite"/>
    </source>
</evidence>
<organism evidence="2 3">
    <name type="scientific">Macrosiphum euphorbiae</name>
    <name type="common">potato aphid</name>
    <dbReference type="NCBI Taxonomy" id="13131"/>
    <lineage>
        <taxon>Eukaryota</taxon>
        <taxon>Metazoa</taxon>
        <taxon>Ecdysozoa</taxon>
        <taxon>Arthropoda</taxon>
        <taxon>Hexapoda</taxon>
        <taxon>Insecta</taxon>
        <taxon>Pterygota</taxon>
        <taxon>Neoptera</taxon>
        <taxon>Paraneoptera</taxon>
        <taxon>Hemiptera</taxon>
        <taxon>Sternorrhyncha</taxon>
        <taxon>Aphidomorpha</taxon>
        <taxon>Aphidoidea</taxon>
        <taxon>Aphididae</taxon>
        <taxon>Macrosiphini</taxon>
        <taxon>Macrosiphum</taxon>
    </lineage>
</organism>
<dbReference type="Proteomes" id="UP001160148">
    <property type="component" value="Unassembled WGS sequence"/>
</dbReference>
<protein>
    <submittedName>
        <fullName evidence="2">Uncharacterized protein</fullName>
    </submittedName>
</protein>
<dbReference type="AlphaFoldDB" id="A0AAV0XUX7"/>
<keyword evidence="3" id="KW-1185">Reference proteome</keyword>
<accession>A0AAV0XUX7</accession>
<evidence type="ECO:0000313" key="3">
    <source>
        <dbReference type="Proteomes" id="UP001160148"/>
    </source>
</evidence>
<dbReference type="EMBL" id="CARXXK010001015">
    <property type="protein sequence ID" value="CAI6371717.1"/>
    <property type="molecule type" value="Genomic_DNA"/>
</dbReference>
<name>A0AAV0XUX7_9HEMI</name>
<feature type="region of interest" description="Disordered" evidence="1">
    <location>
        <begin position="1"/>
        <end position="28"/>
    </location>
</feature>
<reference evidence="2 3" key="1">
    <citation type="submission" date="2023-01" db="EMBL/GenBank/DDBJ databases">
        <authorList>
            <person name="Whitehead M."/>
        </authorList>
    </citation>
    <scope>NUCLEOTIDE SEQUENCE [LARGE SCALE GENOMIC DNA]</scope>
</reference>